<comment type="caution">
    <text evidence="2">The sequence shown here is derived from an EMBL/GenBank/DDBJ whole genome shotgun (WGS) entry which is preliminary data.</text>
</comment>
<keyword evidence="1" id="KW-1133">Transmembrane helix</keyword>
<feature type="transmembrane region" description="Helical" evidence="1">
    <location>
        <begin position="139"/>
        <end position="166"/>
    </location>
</feature>
<accession>A0A839RZ14</accession>
<feature type="transmembrane region" description="Helical" evidence="1">
    <location>
        <begin position="178"/>
        <end position="201"/>
    </location>
</feature>
<feature type="transmembrane region" description="Helical" evidence="1">
    <location>
        <begin position="38"/>
        <end position="58"/>
    </location>
</feature>
<name>A0A839RZ14_9PSEU</name>
<feature type="transmembrane region" description="Helical" evidence="1">
    <location>
        <begin position="360"/>
        <end position="378"/>
    </location>
</feature>
<dbReference type="Proteomes" id="UP000550714">
    <property type="component" value="Unassembled WGS sequence"/>
</dbReference>
<evidence type="ECO:0000256" key="1">
    <source>
        <dbReference type="SAM" id="Phobius"/>
    </source>
</evidence>
<feature type="transmembrane region" description="Helical" evidence="1">
    <location>
        <begin position="99"/>
        <end position="118"/>
    </location>
</feature>
<feature type="transmembrane region" description="Helical" evidence="1">
    <location>
        <begin position="411"/>
        <end position="435"/>
    </location>
</feature>
<feature type="transmembrane region" description="Helical" evidence="1">
    <location>
        <begin position="524"/>
        <end position="542"/>
    </location>
</feature>
<dbReference type="EMBL" id="JACHWU010000001">
    <property type="protein sequence ID" value="MBB3050060.1"/>
    <property type="molecule type" value="Genomic_DNA"/>
</dbReference>
<sequence length="548" mass="56763">MTANVTHVPATHEKPSRTAGALAGTGHLVRLALRRDRIVLPVWALVIAFLAASGASAFEALYPNPAERAGLTASVAANPSFAIMFGPAYDLETAGGFTAWRFGTIAALLTSLIAAFTVTRHTRQEEDTGRQELLSSAVVGRYAPLTAGVTTAGLFSLTTGALLAAMVTGVGADATGSVAFGAAVALCGLVFTGVAAVTAQLAEYSRTANTLAGSTFGVLFLLRAAGDTSDAEWLSWLSPVGWVHRVRAFAENEWWVLALPAATTLGLCAAAYALLPRRDVGMSLIPGRPGRATAGAGLRTSLALSWRLHRGALIGWIVGFGVMGMLFGTLASGVGDIVGDSAEMKRMLQQMGGARGIEDAFLSSITGMVAMIGSMYAVQATLRMRYEETALRVEPLLTTGVGRLRWLGGHLLFVLAGTAAVLAVCGALLGLGYGLSSGDVGGEWPRVFGATLAQLPAMWVVAGAAVLLFGLVPRATVAAWALAAAFVLISMFGPILELPQAVLNVSPFAHVPQLPHAEFSATPLLWLTATAAALVAMGVTALRRRDIG</sequence>
<evidence type="ECO:0000313" key="3">
    <source>
        <dbReference type="Proteomes" id="UP000550714"/>
    </source>
</evidence>
<dbReference type="RefSeq" id="WP_183648601.1">
    <property type="nucleotide sequence ID" value="NZ_JACHWU010000001.1"/>
</dbReference>
<feature type="transmembrane region" description="Helical" evidence="1">
    <location>
        <begin position="477"/>
        <end position="496"/>
    </location>
</feature>
<keyword evidence="1" id="KW-0812">Transmembrane</keyword>
<dbReference type="AlphaFoldDB" id="A0A839RZ14"/>
<proteinExistence type="predicted"/>
<keyword evidence="1" id="KW-0472">Membrane</keyword>
<organism evidence="2 3">
    <name type="scientific">Prauserella isguenensis</name>
    <dbReference type="NCBI Taxonomy" id="1470180"/>
    <lineage>
        <taxon>Bacteria</taxon>
        <taxon>Bacillati</taxon>
        <taxon>Actinomycetota</taxon>
        <taxon>Actinomycetes</taxon>
        <taxon>Pseudonocardiales</taxon>
        <taxon>Pseudonocardiaceae</taxon>
        <taxon>Prauserella</taxon>
    </lineage>
</organism>
<feature type="transmembrane region" description="Helical" evidence="1">
    <location>
        <begin position="447"/>
        <end position="470"/>
    </location>
</feature>
<feature type="transmembrane region" description="Helical" evidence="1">
    <location>
        <begin position="208"/>
        <end position="226"/>
    </location>
</feature>
<feature type="transmembrane region" description="Helical" evidence="1">
    <location>
        <begin position="313"/>
        <end position="334"/>
    </location>
</feature>
<protein>
    <submittedName>
        <fullName evidence="2">ABC-2 type transport system permease protein</fullName>
    </submittedName>
</protein>
<evidence type="ECO:0000313" key="2">
    <source>
        <dbReference type="EMBL" id="MBB3050060.1"/>
    </source>
</evidence>
<feature type="transmembrane region" description="Helical" evidence="1">
    <location>
        <begin position="254"/>
        <end position="275"/>
    </location>
</feature>
<keyword evidence="3" id="KW-1185">Reference proteome</keyword>
<reference evidence="2 3" key="1">
    <citation type="submission" date="2020-08" db="EMBL/GenBank/DDBJ databases">
        <title>Genomic Encyclopedia of Type Strains, Phase III (KMG-III): the genomes of soil and plant-associated and newly described type strains.</title>
        <authorList>
            <person name="Whitman W."/>
        </authorList>
    </citation>
    <scope>NUCLEOTIDE SEQUENCE [LARGE SCALE GENOMIC DNA]</scope>
    <source>
        <strain evidence="2 3">CECT 8577</strain>
    </source>
</reference>
<gene>
    <name evidence="2" type="ORF">FHS23_001055</name>
</gene>